<feature type="compositionally biased region" description="Low complexity" evidence="1">
    <location>
        <begin position="43"/>
        <end position="55"/>
    </location>
</feature>
<dbReference type="EMBL" id="JACASE010000018">
    <property type="protein sequence ID" value="KAF6395409.1"/>
    <property type="molecule type" value="Genomic_DNA"/>
</dbReference>
<dbReference type="AlphaFoldDB" id="A0A7J8BAA4"/>
<name>A0A7J8BAA4_ROUAE</name>
<reference evidence="2 3" key="1">
    <citation type="journal article" date="2020" name="Nature">
        <title>Six reference-quality genomes reveal evolution of bat adaptations.</title>
        <authorList>
            <person name="Jebb D."/>
            <person name="Huang Z."/>
            <person name="Pippel M."/>
            <person name="Hughes G.M."/>
            <person name="Lavrichenko K."/>
            <person name="Devanna P."/>
            <person name="Winkler S."/>
            <person name="Jermiin L.S."/>
            <person name="Skirmuntt E.C."/>
            <person name="Katzourakis A."/>
            <person name="Burkitt-Gray L."/>
            <person name="Ray D.A."/>
            <person name="Sullivan K.A.M."/>
            <person name="Roscito J.G."/>
            <person name="Kirilenko B.M."/>
            <person name="Davalos L.M."/>
            <person name="Corthals A.P."/>
            <person name="Power M.L."/>
            <person name="Jones G."/>
            <person name="Ransome R.D."/>
            <person name="Dechmann D.K.N."/>
            <person name="Locatelli A.G."/>
            <person name="Puechmaille S.J."/>
            <person name="Fedrigo O."/>
            <person name="Jarvis E.D."/>
            <person name="Hiller M."/>
            <person name="Vernes S.C."/>
            <person name="Myers E.W."/>
            <person name="Teeling E.C."/>
        </authorList>
    </citation>
    <scope>NUCLEOTIDE SEQUENCE [LARGE SCALE GENOMIC DNA]</scope>
    <source>
        <strain evidence="2">MRouAeg1</strain>
        <tissue evidence="2">Muscle</tissue>
    </source>
</reference>
<proteinExistence type="predicted"/>
<gene>
    <name evidence="2" type="ORF">HJG63_009965</name>
</gene>
<evidence type="ECO:0000256" key="1">
    <source>
        <dbReference type="SAM" id="MobiDB-lite"/>
    </source>
</evidence>
<evidence type="ECO:0000313" key="3">
    <source>
        <dbReference type="Proteomes" id="UP000593571"/>
    </source>
</evidence>
<sequence>MPFPSCDISPGNARCRSVRVSHQTSAVCREHAQDISNLHVPEASAHASAGSTGAGEVAVQSPREQSPVLKTHSIPRTSWPSRRRPQQASDVADLPHPPAASFAFLPTAEGRRKADGPTQVSTGWGRQGDPEAGRPLRAPVSVFRWCSFLKSLCVCDHSDTFI</sequence>
<keyword evidence="3" id="KW-1185">Reference proteome</keyword>
<protein>
    <submittedName>
        <fullName evidence="2">Uncharacterized protein</fullName>
    </submittedName>
</protein>
<feature type="region of interest" description="Disordered" evidence="1">
    <location>
        <begin position="43"/>
        <end position="134"/>
    </location>
</feature>
<dbReference type="Proteomes" id="UP000593571">
    <property type="component" value="Unassembled WGS sequence"/>
</dbReference>
<evidence type="ECO:0000313" key="2">
    <source>
        <dbReference type="EMBL" id="KAF6395409.1"/>
    </source>
</evidence>
<organism evidence="2 3">
    <name type="scientific">Rousettus aegyptiacus</name>
    <name type="common">Egyptian fruit bat</name>
    <name type="synonym">Pteropus aegyptiacus</name>
    <dbReference type="NCBI Taxonomy" id="9407"/>
    <lineage>
        <taxon>Eukaryota</taxon>
        <taxon>Metazoa</taxon>
        <taxon>Chordata</taxon>
        <taxon>Craniata</taxon>
        <taxon>Vertebrata</taxon>
        <taxon>Euteleostomi</taxon>
        <taxon>Mammalia</taxon>
        <taxon>Eutheria</taxon>
        <taxon>Laurasiatheria</taxon>
        <taxon>Chiroptera</taxon>
        <taxon>Yinpterochiroptera</taxon>
        <taxon>Pteropodoidea</taxon>
        <taxon>Pteropodidae</taxon>
        <taxon>Rousettinae</taxon>
        <taxon>Rousettus</taxon>
    </lineage>
</organism>
<accession>A0A7J8BAA4</accession>
<comment type="caution">
    <text evidence="2">The sequence shown here is derived from an EMBL/GenBank/DDBJ whole genome shotgun (WGS) entry which is preliminary data.</text>
</comment>